<dbReference type="EMBL" id="JAAGWE010000031">
    <property type="protein sequence ID" value="NEM07857.1"/>
    <property type="molecule type" value="Genomic_DNA"/>
</dbReference>
<comment type="caution">
    <text evidence="14">The sequence shown here is derived from an EMBL/GenBank/DDBJ whole genome shotgun (WGS) entry which is preliminary data.</text>
</comment>
<dbReference type="Gene3D" id="1.10.10.1320">
    <property type="entry name" value="Anti-sigma factor, zinc-finger domain"/>
    <property type="match status" value="1"/>
</dbReference>
<dbReference type="AlphaFoldDB" id="A0A6P0GKK8"/>
<evidence type="ECO:0000256" key="3">
    <source>
        <dbReference type="ARBA" id="ARBA00022475"/>
    </source>
</evidence>
<keyword evidence="8" id="KW-0804">Transcription</keyword>
<evidence type="ECO:0000256" key="6">
    <source>
        <dbReference type="ARBA" id="ARBA00023015"/>
    </source>
</evidence>
<keyword evidence="7 12" id="KW-0472">Membrane</keyword>
<dbReference type="InterPro" id="IPR041916">
    <property type="entry name" value="Anti_sigma_zinc_sf"/>
</dbReference>
<dbReference type="GO" id="GO:0005886">
    <property type="term" value="C:plasma membrane"/>
    <property type="evidence" value="ECO:0007669"/>
    <property type="project" value="UniProtKB-SubCell"/>
</dbReference>
<dbReference type="RefSeq" id="WP_163477924.1">
    <property type="nucleotide sequence ID" value="NZ_JAAGWE010000031.1"/>
</dbReference>
<evidence type="ECO:0000256" key="4">
    <source>
        <dbReference type="ARBA" id="ARBA00022692"/>
    </source>
</evidence>
<accession>A0A6P0GKK8</accession>
<evidence type="ECO:0000256" key="10">
    <source>
        <dbReference type="ARBA" id="ARBA00030803"/>
    </source>
</evidence>
<feature type="compositionally biased region" description="Low complexity" evidence="11">
    <location>
        <begin position="91"/>
        <end position="107"/>
    </location>
</feature>
<feature type="region of interest" description="Disordered" evidence="11">
    <location>
        <begin position="79"/>
        <end position="129"/>
    </location>
</feature>
<evidence type="ECO:0000256" key="11">
    <source>
        <dbReference type="SAM" id="MobiDB-lite"/>
    </source>
</evidence>
<sequence>MNPRQDDHGPYDELAVGWALHALEPEDEALFGVHLPSCPRCTRTVAETSEVMSALAGDLPQAEPSEGLRDRLRAAVEQTEQLPPPAGVELPPDTTAGLPPGATAASGGRRRTDVPTATGFPGYVPQQAGAPVPEARTAWRRVLPNALVAAAVAAILALGTWNVVLSSARDEAQAAAIEQQRVVESLLQPGRATIAPVYSDGDGEQVATVVAREAQLEVVTHGLQVNDSSDSVYVVWGMVGEAPVALGRFDVVSPQTDLRTVGSASTGLDGYVGYAISIEPGRQIPSEPTDVVASGQVTS</sequence>
<dbReference type="InterPro" id="IPR051474">
    <property type="entry name" value="Anti-sigma-K/W_factor"/>
</dbReference>
<keyword evidence="6" id="KW-0805">Transcription regulation</keyword>
<evidence type="ECO:0000256" key="7">
    <source>
        <dbReference type="ARBA" id="ARBA00023136"/>
    </source>
</evidence>
<evidence type="ECO:0000256" key="1">
    <source>
        <dbReference type="ARBA" id="ARBA00004167"/>
    </source>
</evidence>
<dbReference type="Proteomes" id="UP000471126">
    <property type="component" value="Unassembled WGS sequence"/>
</dbReference>
<gene>
    <name evidence="14" type="ORF">GCU54_17855</name>
</gene>
<organism evidence="14 15">
    <name type="scientific">Geodermatophilus normandii</name>
    <dbReference type="NCBI Taxonomy" id="1137989"/>
    <lineage>
        <taxon>Bacteria</taxon>
        <taxon>Bacillati</taxon>
        <taxon>Actinomycetota</taxon>
        <taxon>Actinomycetes</taxon>
        <taxon>Geodermatophilales</taxon>
        <taxon>Geodermatophilaceae</taxon>
        <taxon>Geodermatophilus</taxon>
    </lineage>
</organism>
<feature type="transmembrane region" description="Helical" evidence="12">
    <location>
        <begin position="146"/>
        <end position="164"/>
    </location>
</feature>
<evidence type="ECO:0000259" key="13">
    <source>
        <dbReference type="Pfam" id="PF10099"/>
    </source>
</evidence>
<keyword evidence="5 12" id="KW-1133">Transmembrane helix</keyword>
<dbReference type="GO" id="GO:0016989">
    <property type="term" value="F:sigma factor antagonist activity"/>
    <property type="evidence" value="ECO:0007669"/>
    <property type="project" value="TreeGrafter"/>
</dbReference>
<reference evidence="14 15" key="1">
    <citation type="submission" date="2019-12" db="EMBL/GenBank/DDBJ databases">
        <title>WGS of CPCC 203550 I12A-02606.</title>
        <authorList>
            <person name="Jiang Z."/>
        </authorList>
    </citation>
    <scope>NUCLEOTIDE SEQUENCE [LARGE SCALE GENOMIC DNA]</scope>
    <source>
        <strain evidence="14 15">I12A-02606</strain>
    </source>
</reference>
<evidence type="ECO:0000256" key="9">
    <source>
        <dbReference type="ARBA" id="ARBA00029829"/>
    </source>
</evidence>
<evidence type="ECO:0000256" key="12">
    <source>
        <dbReference type="SAM" id="Phobius"/>
    </source>
</evidence>
<dbReference type="GO" id="GO:0006417">
    <property type="term" value="P:regulation of translation"/>
    <property type="evidence" value="ECO:0007669"/>
    <property type="project" value="TreeGrafter"/>
</dbReference>
<evidence type="ECO:0000256" key="8">
    <source>
        <dbReference type="ARBA" id="ARBA00023163"/>
    </source>
</evidence>
<proteinExistence type="predicted"/>
<dbReference type="Pfam" id="PF10099">
    <property type="entry name" value="RskA_C"/>
    <property type="match status" value="1"/>
</dbReference>
<dbReference type="PANTHER" id="PTHR37461:SF1">
    <property type="entry name" value="ANTI-SIGMA-K FACTOR RSKA"/>
    <property type="match status" value="1"/>
</dbReference>
<feature type="domain" description="Anti-sigma K factor RskA C-terminal" evidence="13">
    <location>
        <begin position="147"/>
        <end position="289"/>
    </location>
</feature>
<evidence type="ECO:0000313" key="14">
    <source>
        <dbReference type="EMBL" id="NEM07857.1"/>
    </source>
</evidence>
<evidence type="ECO:0000256" key="5">
    <source>
        <dbReference type="ARBA" id="ARBA00022989"/>
    </source>
</evidence>
<comment type="subcellular location">
    <subcellularLocation>
        <location evidence="2">Cell membrane</location>
    </subcellularLocation>
    <subcellularLocation>
        <location evidence="1">Membrane</location>
        <topology evidence="1">Single-pass membrane protein</topology>
    </subcellularLocation>
</comment>
<evidence type="ECO:0000256" key="2">
    <source>
        <dbReference type="ARBA" id="ARBA00004236"/>
    </source>
</evidence>
<keyword evidence="3" id="KW-1003">Cell membrane</keyword>
<evidence type="ECO:0000313" key="15">
    <source>
        <dbReference type="Proteomes" id="UP000471126"/>
    </source>
</evidence>
<dbReference type="PANTHER" id="PTHR37461">
    <property type="entry name" value="ANTI-SIGMA-K FACTOR RSKA"/>
    <property type="match status" value="1"/>
</dbReference>
<keyword evidence="4 12" id="KW-0812">Transmembrane</keyword>
<protein>
    <recommendedName>
        <fullName evidence="10">Regulator of SigK</fullName>
    </recommendedName>
    <alternativeName>
        <fullName evidence="9">Sigma-K anti-sigma factor RskA</fullName>
    </alternativeName>
</protein>
<dbReference type="InterPro" id="IPR018764">
    <property type="entry name" value="RskA_C"/>
</dbReference>
<name>A0A6P0GKK8_9ACTN</name>